<evidence type="ECO:0000256" key="1">
    <source>
        <dbReference type="SAM" id="Phobius"/>
    </source>
</evidence>
<dbReference type="PANTHER" id="PTHR14969">
    <property type="entry name" value="SPHINGOSINE-1-PHOSPHATE PHOSPHOHYDROLASE"/>
    <property type="match status" value="1"/>
</dbReference>
<dbReference type="Proteomes" id="UP000295479">
    <property type="component" value="Unassembled WGS sequence"/>
</dbReference>
<dbReference type="InterPro" id="IPR036938">
    <property type="entry name" value="PAP2/HPO_sf"/>
</dbReference>
<feature type="domain" description="Phosphatidic acid phosphatase type 2/haloperoxidase" evidence="3">
    <location>
        <begin position="107"/>
        <end position="208"/>
    </location>
</feature>
<evidence type="ECO:0000259" key="3">
    <source>
        <dbReference type="SMART" id="SM00014"/>
    </source>
</evidence>
<dbReference type="RefSeq" id="WP_132005854.1">
    <property type="nucleotide sequence ID" value="NZ_SMFK01000006.1"/>
</dbReference>
<evidence type="ECO:0000313" key="5">
    <source>
        <dbReference type="Proteomes" id="UP000295479"/>
    </source>
</evidence>
<name>A0A4R5CH33_9FLAO</name>
<keyword evidence="2" id="KW-0732">Signal</keyword>
<comment type="caution">
    <text evidence="4">The sequence shown here is derived from an EMBL/GenBank/DDBJ whole genome shotgun (WGS) entry which is preliminary data.</text>
</comment>
<evidence type="ECO:0000256" key="2">
    <source>
        <dbReference type="SAM" id="SignalP"/>
    </source>
</evidence>
<feature type="signal peptide" evidence="2">
    <location>
        <begin position="1"/>
        <end position="21"/>
    </location>
</feature>
<organism evidence="4 5">
    <name type="scientific">Flavobacterium cellulosilyticum</name>
    <dbReference type="NCBI Taxonomy" id="2541731"/>
    <lineage>
        <taxon>Bacteria</taxon>
        <taxon>Pseudomonadati</taxon>
        <taxon>Bacteroidota</taxon>
        <taxon>Flavobacteriia</taxon>
        <taxon>Flavobacteriales</taxon>
        <taxon>Flavobacteriaceae</taxon>
        <taxon>Flavobacterium</taxon>
    </lineage>
</organism>
<reference evidence="4 5" key="1">
    <citation type="submission" date="2019-03" db="EMBL/GenBank/DDBJ databases">
        <title>Flavobacterium AR-3-4 sp. nov. isolated from arctic soil.</title>
        <authorList>
            <person name="Chaudhary D.K."/>
        </authorList>
    </citation>
    <scope>NUCLEOTIDE SEQUENCE [LARGE SCALE GENOMIC DNA]</scope>
    <source>
        <strain evidence="4 5">AR-3-4</strain>
    </source>
</reference>
<feature type="transmembrane region" description="Helical" evidence="1">
    <location>
        <begin position="165"/>
        <end position="181"/>
    </location>
</feature>
<keyword evidence="1" id="KW-0812">Transmembrane</keyword>
<dbReference type="InterPro" id="IPR000326">
    <property type="entry name" value="PAP2/HPO"/>
</dbReference>
<feature type="chain" id="PRO_5020733966" evidence="2">
    <location>
        <begin position="22"/>
        <end position="245"/>
    </location>
</feature>
<dbReference type="Gene3D" id="1.20.144.10">
    <property type="entry name" value="Phosphatidic acid phosphatase type 2/haloperoxidase"/>
    <property type="match status" value="1"/>
</dbReference>
<dbReference type="SMART" id="SM00014">
    <property type="entry name" value="acidPPc"/>
    <property type="match status" value="1"/>
</dbReference>
<gene>
    <name evidence="4" type="ORF">E0F76_11455</name>
</gene>
<sequence length="245" mass="26733">MRTQLLTLLFSVFVFIGNAQSHDTITATINRNKITCKQFIAPAALITVGTLILNTNLNKELQVNARNFFGNDFHTSADNYLLFVPAAQIYLGKSLGFQPKNDFQHQTINIVIANAIAVAATEIIKHAVGEERPDLSDNLSFPSGHTTIAFTNAALLYYEFKDSNIWYASSGFLFATATAALRVANNKHYTSDVLAGAGIGVVSGLIVSYWNPFKSVTFGKNRKSTAYVFPQIGSQIGLGALIQFN</sequence>
<keyword evidence="5" id="KW-1185">Reference proteome</keyword>
<dbReference type="AlphaFoldDB" id="A0A4R5CH33"/>
<evidence type="ECO:0000313" key="4">
    <source>
        <dbReference type="EMBL" id="TDD96614.1"/>
    </source>
</evidence>
<proteinExistence type="predicted"/>
<dbReference type="Pfam" id="PF01569">
    <property type="entry name" value="PAP2"/>
    <property type="match status" value="1"/>
</dbReference>
<accession>A0A4R5CH33</accession>
<protein>
    <submittedName>
        <fullName evidence="4">Phosphatase PAP2 family protein</fullName>
    </submittedName>
</protein>
<dbReference type="PANTHER" id="PTHR14969:SF13">
    <property type="entry name" value="AT30094P"/>
    <property type="match status" value="1"/>
</dbReference>
<keyword evidence="1" id="KW-1133">Transmembrane helix</keyword>
<dbReference type="OrthoDB" id="9773582at2"/>
<feature type="transmembrane region" description="Helical" evidence="1">
    <location>
        <begin position="193"/>
        <end position="210"/>
    </location>
</feature>
<keyword evidence="1" id="KW-0472">Membrane</keyword>
<dbReference type="SUPFAM" id="SSF48317">
    <property type="entry name" value="Acid phosphatase/Vanadium-dependent haloperoxidase"/>
    <property type="match status" value="1"/>
</dbReference>
<dbReference type="CDD" id="cd03394">
    <property type="entry name" value="PAP2_like_5"/>
    <property type="match status" value="1"/>
</dbReference>
<dbReference type="EMBL" id="SMFK01000006">
    <property type="protein sequence ID" value="TDD96614.1"/>
    <property type="molecule type" value="Genomic_DNA"/>
</dbReference>